<name>A0A1L6JCU6_9SPHN</name>
<reference evidence="5" key="1">
    <citation type="submission" date="2016-12" db="EMBL/GenBank/DDBJ databases">
        <title>Whole genome sequencing of Sphingomonas sp. ABOJV.</title>
        <authorList>
            <person name="Conlan S."/>
            <person name="Thomas P.J."/>
            <person name="Mullikin J."/>
            <person name="Palmore T.N."/>
            <person name="Frank K.M."/>
            <person name="Segre J.A."/>
        </authorList>
    </citation>
    <scope>NUCLEOTIDE SEQUENCE [LARGE SCALE GENOMIC DNA]</scope>
    <source>
        <strain evidence="5">ABOJV</strain>
    </source>
</reference>
<dbReference type="InterPro" id="IPR005835">
    <property type="entry name" value="NTP_transferase_dom"/>
</dbReference>
<evidence type="ECO:0000313" key="4">
    <source>
        <dbReference type="EMBL" id="APR53771.1"/>
    </source>
</evidence>
<proteinExistence type="predicted"/>
<feature type="domain" description="Nucleotidyl transferase" evidence="3">
    <location>
        <begin position="21"/>
        <end position="156"/>
    </location>
</feature>
<dbReference type="SUPFAM" id="SSF53448">
    <property type="entry name" value="Nucleotide-diphospho-sugar transferases"/>
    <property type="match status" value="1"/>
</dbReference>
<dbReference type="KEGG" id="skr:BRX40_16305"/>
<accession>A0A1L6JCU6</accession>
<dbReference type="PANTHER" id="PTHR43584">
    <property type="entry name" value="NUCLEOTIDYL TRANSFERASE"/>
    <property type="match status" value="1"/>
</dbReference>
<dbReference type="Pfam" id="PF00483">
    <property type="entry name" value="NTP_transferase"/>
    <property type="match status" value="1"/>
</dbReference>
<dbReference type="Gene3D" id="3.90.550.10">
    <property type="entry name" value="Spore Coat Polysaccharide Biosynthesis Protein SpsA, Chain A"/>
    <property type="match status" value="1"/>
</dbReference>
<evidence type="ECO:0000259" key="3">
    <source>
        <dbReference type="Pfam" id="PF00483"/>
    </source>
</evidence>
<protein>
    <submittedName>
        <fullName evidence="4">Mannose-1-phosphate guanylyltransferase</fullName>
    </submittedName>
</protein>
<dbReference type="AlphaFoldDB" id="A0A1L6JCU6"/>
<dbReference type="STRING" id="93064.BRX40_16305"/>
<evidence type="ECO:0000313" key="5">
    <source>
        <dbReference type="Proteomes" id="UP000185161"/>
    </source>
</evidence>
<organism evidence="4 5">
    <name type="scientific">Sphingomonas koreensis</name>
    <dbReference type="NCBI Taxonomy" id="93064"/>
    <lineage>
        <taxon>Bacteria</taxon>
        <taxon>Pseudomonadati</taxon>
        <taxon>Pseudomonadota</taxon>
        <taxon>Alphaproteobacteria</taxon>
        <taxon>Sphingomonadales</taxon>
        <taxon>Sphingomonadaceae</taxon>
        <taxon>Sphingomonas</taxon>
    </lineage>
</organism>
<evidence type="ECO:0000256" key="1">
    <source>
        <dbReference type="ARBA" id="ARBA00022679"/>
    </source>
</evidence>
<dbReference type="InterPro" id="IPR029044">
    <property type="entry name" value="Nucleotide-diphossugar_trans"/>
</dbReference>
<dbReference type="Proteomes" id="UP000185161">
    <property type="component" value="Chromosome"/>
</dbReference>
<dbReference type="PANTHER" id="PTHR43584:SF8">
    <property type="entry name" value="N-ACETYLMURAMATE ALPHA-1-PHOSPHATE URIDYLYLTRANSFERASE"/>
    <property type="match status" value="1"/>
</dbReference>
<keyword evidence="5" id="KW-1185">Reference proteome</keyword>
<keyword evidence="1 4" id="KW-0808">Transferase</keyword>
<evidence type="ECO:0000256" key="2">
    <source>
        <dbReference type="ARBA" id="ARBA00022695"/>
    </source>
</evidence>
<dbReference type="CDD" id="cd06422">
    <property type="entry name" value="NTP_transferase_like_1"/>
    <property type="match status" value="1"/>
</dbReference>
<keyword evidence="2 4" id="KW-0548">Nucleotidyltransferase</keyword>
<dbReference type="GO" id="GO:0016779">
    <property type="term" value="F:nucleotidyltransferase activity"/>
    <property type="evidence" value="ECO:0007669"/>
    <property type="project" value="UniProtKB-KW"/>
</dbReference>
<dbReference type="InterPro" id="IPR050065">
    <property type="entry name" value="GlmU-like"/>
</dbReference>
<gene>
    <name evidence="4" type="ORF">BRX40_16305</name>
</gene>
<sequence>MTTKKTLALRPVPGATVPETAMVMAAGLGKRMRPLTATRPKPLIEVAGKPLIDHAFDRLRSAGVKRAVVNVHYLADALEAHVTHRVKDVEVVVSDERKQLMETGGGLVQARELLGDQPFLCVNSDNLWIDGPIDAIRQLAAAWDDEKMDALLLLVPLARAHCHPGNGDFHIDAFGKITRRRAPGRLAPFVYTGVQILSPRVIRDWPEGPFSTNLFWQRAIETGRAYGVVHQGLWFDVGSPPAIAATEAVLADG</sequence>
<dbReference type="EMBL" id="CP018820">
    <property type="protein sequence ID" value="APR53771.1"/>
    <property type="molecule type" value="Genomic_DNA"/>
</dbReference>